<evidence type="ECO:0000313" key="2">
    <source>
        <dbReference type="EMBL" id="KKK92505.1"/>
    </source>
</evidence>
<proteinExistence type="predicted"/>
<organism evidence="2">
    <name type="scientific">marine sediment metagenome</name>
    <dbReference type="NCBI Taxonomy" id="412755"/>
    <lineage>
        <taxon>unclassified sequences</taxon>
        <taxon>metagenomes</taxon>
        <taxon>ecological metagenomes</taxon>
    </lineage>
</organism>
<dbReference type="PANTHER" id="PTHR41786:SF1">
    <property type="entry name" value="6-HYDROXYMETHYLPTERIN DIPHOSPHOKINASE MPTE-LIKE DOMAIN-CONTAINING PROTEIN"/>
    <property type="match status" value="1"/>
</dbReference>
<dbReference type="PANTHER" id="PTHR41786">
    <property type="entry name" value="MOTILITY ACCESSORY FACTOR MAF"/>
    <property type="match status" value="1"/>
</dbReference>
<gene>
    <name evidence="2" type="ORF">LCGC14_2702260</name>
</gene>
<accession>A0A0F9A305</accession>
<protein>
    <recommendedName>
        <fullName evidence="1">6-hydroxymethylpterin diphosphokinase MptE-like domain-containing protein</fullName>
    </recommendedName>
</protein>
<dbReference type="InterPro" id="IPR002826">
    <property type="entry name" value="MptE-like"/>
</dbReference>
<feature type="non-terminal residue" evidence="2">
    <location>
        <position position="1"/>
    </location>
</feature>
<dbReference type="EMBL" id="LAZR01048183">
    <property type="protein sequence ID" value="KKK92505.1"/>
    <property type="molecule type" value="Genomic_DNA"/>
</dbReference>
<dbReference type="AlphaFoldDB" id="A0A0F9A305"/>
<sequence>IMNIPELKLEDAAHLHSKNYNDATSARHLNNEIRFSFHNHAGLVKAFKEGRAVDLRNVPKVKDKPILIIGSGPTLNKEWPLIKKWKGAIMVSSSQATTAVYHGVDPDHIICLDPDTNPGEFLVDTWEGRKSAIIAHPGVNPLLFDFWKGPIYMFRKMQPQTPFFANAQRIGYQTLGKTKGELGYRYATEGIEDLIASEIPMLACVLPAQVCIAKQLGYTKQFLIGADFAHPNDIDRFDRWDYVNGAWKETKSKNAIVVREGCTISTADPLIRINGLLTTQMMVFYLHQFVTAWRITECDVINTSNEGLSTMFPYVPMERVIETQGATKGYDLEDIRLASEEYLAQQNIYFITVGKHGVMPHEFKDPISEIPKMLHQVKQSLAMQGKGDDLDIDANMRRFKVLFSKVVDKAAQPLKPSIPFIAGGTTATIVTAVE</sequence>
<comment type="caution">
    <text evidence="2">The sequence shown here is derived from an EMBL/GenBank/DDBJ whole genome shotgun (WGS) entry which is preliminary data.</text>
</comment>
<dbReference type="Pfam" id="PF01973">
    <property type="entry name" value="MptE-like"/>
    <property type="match status" value="1"/>
</dbReference>
<feature type="domain" description="6-hydroxymethylpterin diphosphokinase MptE-like" evidence="1">
    <location>
        <begin position="51"/>
        <end position="187"/>
    </location>
</feature>
<evidence type="ECO:0000259" key="1">
    <source>
        <dbReference type="Pfam" id="PF01973"/>
    </source>
</evidence>
<reference evidence="2" key="1">
    <citation type="journal article" date="2015" name="Nature">
        <title>Complex archaea that bridge the gap between prokaryotes and eukaryotes.</title>
        <authorList>
            <person name="Spang A."/>
            <person name="Saw J.H."/>
            <person name="Jorgensen S.L."/>
            <person name="Zaremba-Niedzwiedzka K."/>
            <person name="Martijn J."/>
            <person name="Lind A.E."/>
            <person name="van Eijk R."/>
            <person name="Schleper C."/>
            <person name="Guy L."/>
            <person name="Ettema T.J."/>
        </authorList>
    </citation>
    <scope>NUCLEOTIDE SEQUENCE</scope>
</reference>
<name>A0A0F9A305_9ZZZZ</name>
<feature type="non-terminal residue" evidence="2">
    <location>
        <position position="434"/>
    </location>
</feature>